<accession>A0ABN9WFC2</accession>
<sequence length="742" mass="80162">MPKESALVAVGTAFAAATVLPAAEDGSPRAASRRASSVASGSPVPGERAFEDEEVMDTMVKSLISSHGLQSSWQKVRKRLVSVEGGLSKVQSAIDSRTFVFRDEFSDVVEKRHAGQLSRHAEEMAALADAQAKLSTAMYEEQLPSVQRCVDQVRSMQDAIDALTHEVAALRSSSREQQEMVDGGFKRLDENILKAGADMDARTASLEEMMRAQGQASDQKLSELEETMQLSITEINNQIASLAADDEGGDLDGEGDELDWERAGQDDRPSGEFVAAERSGSKLGRLSLGQMSGTTSIGERAGAAGGKGALQKKVVDMVEKMLVQPLWNELGHTLSRLSAVEEGMGKQAVELKRQIRVVEKSLDNFKNSTRNTTDQIREDLDTCFKRDEASKLETALSGSIGELWGDFDGLRQTAVGKLNQFVDHFAKIHESINDHEHCLRHHAEEIENRCTKYDILACQRQIDTSVLKDDFVRETSELRQLLEWQEGKIEAFGLISGSGASRGKPAAAGRERAPRDSPRNGPGSAGRSPGNLGHGEGDAGVAIGRNQTLLTEQLNALAMGVVWLAHLVLQEPKLGGSRSQRLASERDILEELKSVRHWITHKTSPQGWDTCRLTTATLEHTHPHEAMPPVSQPPPMVRGASQAMAPVKEQQVMSARQVRRPAERQRSPPGSARLTKASWGSANTASLSTFASEGDIHSAKASTDRLPKLGGSAELGGALSGAGGPKVQPPRSADSLPLVARV</sequence>
<dbReference type="Proteomes" id="UP001189429">
    <property type="component" value="Unassembled WGS sequence"/>
</dbReference>
<protein>
    <submittedName>
        <fullName evidence="2">Uncharacterized protein</fullName>
    </submittedName>
</protein>
<gene>
    <name evidence="2" type="ORF">PCOR1329_LOCUS66124</name>
</gene>
<name>A0ABN9WFC2_9DINO</name>
<keyword evidence="3" id="KW-1185">Reference proteome</keyword>
<dbReference type="EMBL" id="CAUYUJ010018504">
    <property type="protein sequence ID" value="CAK0884084.1"/>
    <property type="molecule type" value="Genomic_DNA"/>
</dbReference>
<feature type="region of interest" description="Disordered" evidence="1">
    <location>
        <begin position="652"/>
        <end position="680"/>
    </location>
</feature>
<feature type="region of interest" description="Disordered" evidence="1">
    <location>
        <begin position="23"/>
        <end position="49"/>
    </location>
</feature>
<feature type="region of interest" description="Disordered" evidence="1">
    <location>
        <begin position="244"/>
        <end position="278"/>
    </location>
</feature>
<evidence type="ECO:0000313" key="2">
    <source>
        <dbReference type="EMBL" id="CAK0884084.1"/>
    </source>
</evidence>
<evidence type="ECO:0000256" key="1">
    <source>
        <dbReference type="SAM" id="MobiDB-lite"/>
    </source>
</evidence>
<comment type="caution">
    <text evidence="2">The sequence shown here is derived from an EMBL/GenBank/DDBJ whole genome shotgun (WGS) entry which is preliminary data.</text>
</comment>
<feature type="compositionally biased region" description="Basic and acidic residues" evidence="1">
    <location>
        <begin position="260"/>
        <end position="270"/>
    </location>
</feature>
<organism evidence="2 3">
    <name type="scientific">Prorocentrum cordatum</name>
    <dbReference type="NCBI Taxonomy" id="2364126"/>
    <lineage>
        <taxon>Eukaryota</taxon>
        <taxon>Sar</taxon>
        <taxon>Alveolata</taxon>
        <taxon>Dinophyceae</taxon>
        <taxon>Prorocentrales</taxon>
        <taxon>Prorocentraceae</taxon>
        <taxon>Prorocentrum</taxon>
    </lineage>
</organism>
<feature type="compositionally biased region" description="Acidic residues" evidence="1">
    <location>
        <begin position="244"/>
        <end position="259"/>
    </location>
</feature>
<feature type="compositionally biased region" description="Basic and acidic residues" evidence="1">
    <location>
        <begin position="509"/>
        <end position="518"/>
    </location>
</feature>
<reference evidence="2" key="1">
    <citation type="submission" date="2023-10" db="EMBL/GenBank/DDBJ databases">
        <authorList>
            <person name="Chen Y."/>
            <person name="Shah S."/>
            <person name="Dougan E. K."/>
            <person name="Thang M."/>
            <person name="Chan C."/>
        </authorList>
    </citation>
    <scope>NUCLEOTIDE SEQUENCE [LARGE SCALE GENOMIC DNA]</scope>
</reference>
<feature type="region of interest" description="Disordered" evidence="1">
    <location>
        <begin position="499"/>
        <end position="539"/>
    </location>
</feature>
<evidence type="ECO:0000313" key="3">
    <source>
        <dbReference type="Proteomes" id="UP001189429"/>
    </source>
</evidence>
<proteinExistence type="predicted"/>
<feature type="compositionally biased region" description="Basic and acidic residues" evidence="1">
    <location>
        <begin position="694"/>
        <end position="707"/>
    </location>
</feature>
<feature type="region of interest" description="Disordered" evidence="1">
    <location>
        <begin position="692"/>
        <end position="742"/>
    </location>
</feature>
<feature type="compositionally biased region" description="Low complexity" evidence="1">
    <location>
        <begin position="23"/>
        <end position="46"/>
    </location>
</feature>